<dbReference type="SMART" id="SM00862">
    <property type="entry name" value="Trans_reg_C"/>
    <property type="match status" value="1"/>
</dbReference>
<dbReference type="InterPro" id="IPR036388">
    <property type="entry name" value="WH-like_DNA-bd_sf"/>
</dbReference>
<dbReference type="InterPro" id="IPR016032">
    <property type="entry name" value="Sig_transdc_resp-reg_C-effctor"/>
</dbReference>
<dbReference type="STRING" id="360412.LARV_02692"/>
<dbReference type="SMART" id="SM00448">
    <property type="entry name" value="REC"/>
    <property type="match status" value="1"/>
</dbReference>
<evidence type="ECO:0000256" key="3">
    <source>
        <dbReference type="PROSITE-ProRule" id="PRU01091"/>
    </source>
</evidence>
<gene>
    <name evidence="6" type="ORF">LARV_02692</name>
</gene>
<dbReference type="CDD" id="cd00383">
    <property type="entry name" value="trans_reg_C"/>
    <property type="match status" value="1"/>
</dbReference>
<organism evidence="6">
    <name type="scientific">Longilinea arvoryzae</name>
    <dbReference type="NCBI Taxonomy" id="360412"/>
    <lineage>
        <taxon>Bacteria</taxon>
        <taxon>Bacillati</taxon>
        <taxon>Chloroflexota</taxon>
        <taxon>Anaerolineae</taxon>
        <taxon>Anaerolineales</taxon>
        <taxon>Anaerolineaceae</taxon>
        <taxon>Longilinea</taxon>
    </lineage>
</organism>
<evidence type="ECO:0000313" key="6">
    <source>
        <dbReference type="EMBL" id="GAP14913.1"/>
    </source>
</evidence>
<dbReference type="CDD" id="cd17536">
    <property type="entry name" value="REC_YesN-like"/>
    <property type="match status" value="1"/>
</dbReference>
<dbReference type="GO" id="GO:0000156">
    <property type="term" value="F:phosphorelay response regulator activity"/>
    <property type="evidence" value="ECO:0007669"/>
    <property type="project" value="TreeGrafter"/>
</dbReference>
<feature type="domain" description="Response regulatory" evidence="4">
    <location>
        <begin position="6"/>
        <end position="120"/>
    </location>
</feature>
<dbReference type="GO" id="GO:0000976">
    <property type="term" value="F:transcription cis-regulatory region binding"/>
    <property type="evidence" value="ECO:0007669"/>
    <property type="project" value="TreeGrafter"/>
</dbReference>
<dbReference type="PROSITE" id="PS50110">
    <property type="entry name" value="RESPONSE_REGULATORY"/>
    <property type="match status" value="1"/>
</dbReference>
<dbReference type="GO" id="GO:0032993">
    <property type="term" value="C:protein-DNA complex"/>
    <property type="evidence" value="ECO:0007669"/>
    <property type="project" value="TreeGrafter"/>
</dbReference>
<reference evidence="6" key="1">
    <citation type="submission" date="2015-07" db="EMBL/GenBank/DDBJ databases">
        <title>Draft Genome Sequences of Anaerolinea thermolimosa IMO-1, Bellilinea caldifistulae GOMI-1, Leptolinea tardivitalis YMTK-2, Levilinea saccharolytica KIBI-1,Longilinea arvoryzae KOME-1, Previously Described as Members of the Anaerolineaceae (Chloroflexi).</title>
        <authorList>
            <person name="Sekiguchi Y."/>
            <person name="Ohashi A."/>
            <person name="Matsuura N."/>
            <person name="Tourlousse M.D."/>
        </authorList>
    </citation>
    <scope>NUCLEOTIDE SEQUENCE [LARGE SCALE GENOMIC DNA]</scope>
    <source>
        <strain evidence="6">KOME-1</strain>
    </source>
</reference>
<dbReference type="InterPro" id="IPR001789">
    <property type="entry name" value="Sig_transdc_resp-reg_receiver"/>
</dbReference>
<sequence>MAENIRVLVVDDEQIARLTLQRIVQVGKYDVVTVGSGEEAIAALNAEHFDVMLLDLNMPGMSGLDVLADPIAASPDLKVIVLTAYGSMETAIQALRFHVHDYLVKPISKEQVLTSIAQALESRTLLESRMSEAKPSLTETTRRAIYQIDNGVVIDCDRRVVSWSTLYIHLTPTEAKLMHAFLDSPGIVLNPSDLVSFSHGFRSDQLEAARILRPVFSRLRSKLIPIPGAQDWIRNVRGAGYVFEAPVTKV</sequence>
<dbReference type="InterPro" id="IPR001867">
    <property type="entry name" value="OmpR/PhoB-type_DNA-bd"/>
</dbReference>
<evidence type="ECO:0000259" key="4">
    <source>
        <dbReference type="PROSITE" id="PS50110"/>
    </source>
</evidence>
<protein>
    <submittedName>
        <fullName evidence="6">Response regulators consisting of a CheY-like receiver domain and a winged-helix DNA-binding domain</fullName>
    </submittedName>
</protein>
<dbReference type="Pfam" id="PF00072">
    <property type="entry name" value="Response_reg"/>
    <property type="match status" value="1"/>
</dbReference>
<proteinExistence type="predicted"/>
<dbReference type="Proteomes" id="UP000055060">
    <property type="component" value="Unassembled WGS sequence"/>
</dbReference>
<dbReference type="GO" id="GO:0005829">
    <property type="term" value="C:cytosol"/>
    <property type="evidence" value="ECO:0007669"/>
    <property type="project" value="TreeGrafter"/>
</dbReference>
<evidence type="ECO:0000259" key="5">
    <source>
        <dbReference type="PROSITE" id="PS51755"/>
    </source>
</evidence>
<dbReference type="AlphaFoldDB" id="A0A0S7BLT9"/>
<name>A0A0S7BLT9_9CHLR</name>
<keyword evidence="2" id="KW-0597">Phosphoprotein</keyword>
<dbReference type="InterPro" id="IPR011006">
    <property type="entry name" value="CheY-like_superfamily"/>
</dbReference>
<dbReference type="Gene3D" id="1.10.10.10">
    <property type="entry name" value="Winged helix-like DNA-binding domain superfamily/Winged helix DNA-binding domain"/>
    <property type="match status" value="1"/>
</dbReference>
<dbReference type="PANTHER" id="PTHR48111">
    <property type="entry name" value="REGULATOR OF RPOS"/>
    <property type="match status" value="1"/>
</dbReference>
<evidence type="ECO:0000256" key="2">
    <source>
        <dbReference type="PROSITE-ProRule" id="PRU00169"/>
    </source>
</evidence>
<dbReference type="Pfam" id="PF00486">
    <property type="entry name" value="Trans_reg_C"/>
    <property type="match status" value="1"/>
</dbReference>
<keyword evidence="7" id="KW-1185">Reference proteome</keyword>
<dbReference type="InterPro" id="IPR039420">
    <property type="entry name" value="WalR-like"/>
</dbReference>
<evidence type="ECO:0000256" key="1">
    <source>
        <dbReference type="ARBA" id="ARBA00023125"/>
    </source>
</evidence>
<dbReference type="SUPFAM" id="SSF52172">
    <property type="entry name" value="CheY-like"/>
    <property type="match status" value="1"/>
</dbReference>
<dbReference type="PANTHER" id="PTHR48111:SF50">
    <property type="entry name" value="KDP OPERON TRANSCRIPTIONAL REGULATORY PROTEIN KDPE"/>
    <property type="match status" value="1"/>
</dbReference>
<dbReference type="RefSeq" id="WP_075074133.1">
    <property type="nucleotide sequence ID" value="NZ_DF967972.1"/>
</dbReference>
<accession>A0A0S7BLT9</accession>
<dbReference type="EMBL" id="DF967972">
    <property type="protein sequence ID" value="GAP14913.1"/>
    <property type="molecule type" value="Genomic_DNA"/>
</dbReference>
<feature type="DNA-binding region" description="OmpR/PhoB-type" evidence="3">
    <location>
        <begin position="143"/>
        <end position="245"/>
    </location>
</feature>
<evidence type="ECO:0000313" key="7">
    <source>
        <dbReference type="Proteomes" id="UP000055060"/>
    </source>
</evidence>
<dbReference type="GO" id="GO:0006355">
    <property type="term" value="P:regulation of DNA-templated transcription"/>
    <property type="evidence" value="ECO:0007669"/>
    <property type="project" value="InterPro"/>
</dbReference>
<feature type="domain" description="OmpR/PhoB-type" evidence="5">
    <location>
        <begin position="143"/>
        <end position="245"/>
    </location>
</feature>
<dbReference type="PROSITE" id="PS51755">
    <property type="entry name" value="OMPR_PHOB"/>
    <property type="match status" value="1"/>
</dbReference>
<dbReference type="Gene3D" id="3.40.50.2300">
    <property type="match status" value="1"/>
</dbReference>
<dbReference type="OrthoDB" id="9808843at2"/>
<dbReference type="SUPFAM" id="SSF46894">
    <property type="entry name" value="C-terminal effector domain of the bipartite response regulators"/>
    <property type="match status" value="1"/>
</dbReference>
<feature type="modified residue" description="4-aspartylphosphate" evidence="2">
    <location>
        <position position="55"/>
    </location>
</feature>
<keyword evidence="1 3" id="KW-0238">DNA-binding</keyword>